<organism evidence="5 6">
    <name type="scientific">Microbacterium resistens</name>
    <dbReference type="NCBI Taxonomy" id="156977"/>
    <lineage>
        <taxon>Bacteria</taxon>
        <taxon>Bacillati</taxon>
        <taxon>Actinomycetota</taxon>
        <taxon>Actinomycetes</taxon>
        <taxon>Micrococcales</taxon>
        <taxon>Microbacteriaceae</taxon>
        <taxon>Microbacterium</taxon>
    </lineage>
</organism>
<dbReference type="InterPro" id="IPR028082">
    <property type="entry name" value="Peripla_BP_I"/>
</dbReference>
<proteinExistence type="predicted"/>
<dbReference type="InterPro" id="IPR046335">
    <property type="entry name" value="LacI/GalR-like_sensor"/>
</dbReference>
<dbReference type="PROSITE" id="PS50932">
    <property type="entry name" value="HTH_LACI_2"/>
    <property type="match status" value="1"/>
</dbReference>
<dbReference type="CDD" id="cd06293">
    <property type="entry name" value="PBP1_LacI-like"/>
    <property type="match status" value="1"/>
</dbReference>
<dbReference type="Gene3D" id="3.40.50.2300">
    <property type="match status" value="2"/>
</dbReference>
<sequence length="333" mass="35706">MAASVRDVAEAAGVSVGTVSNVLNRPEKVSPETVALVQATIARLGFVRNDAARQLRAGRSRTIGLVVLDIGNPFFADVARGAEECAEGHGLSVLIANSDDGREREARHLDLFEEQRVAGVLVTPVGESSPRLERMQERGTPVVLVDRESRDGRFASVSVDDVEGGRIAMRHLLSLGRRRVAFVGGPLSLRQVSDRLRGAQEEVAQAGGGLETIPTGALTVEEGRRAAQQILERPVRDRPDAIFAANDMLALGILQRLVMAHGIRVPEDIALIGYDDIDFAAAAVVPLSSVRQPAALIGSSAVDLLVHDQGGLPEREHRRFRPQLVVRASTLDA</sequence>
<dbReference type="PANTHER" id="PTHR30146">
    <property type="entry name" value="LACI-RELATED TRANSCRIPTIONAL REPRESSOR"/>
    <property type="match status" value="1"/>
</dbReference>
<keyword evidence="6" id="KW-1185">Reference proteome</keyword>
<keyword evidence="2" id="KW-0238">DNA-binding</keyword>
<evidence type="ECO:0000256" key="1">
    <source>
        <dbReference type="ARBA" id="ARBA00023015"/>
    </source>
</evidence>
<reference evidence="5 6" key="1">
    <citation type="submission" date="2023-07" db="EMBL/GenBank/DDBJ databases">
        <title>Sorghum-associated microbial communities from plants grown in Nebraska, USA.</title>
        <authorList>
            <person name="Schachtman D."/>
        </authorList>
    </citation>
    <scope>NUCLEOTIDE SEQUENCE [LARGE SCALE GENOMIC DNA]</scope>
    <source>
        <strain evidence="5 6">2980</strain>
    </source>
</reference>
<dbReference type="SUPFAM" id="SSF53822">
    <property type="entry name" value="Periplasmic binding protein-like I"/>
    <property type="match status" value="1"/>
</dbReference>
<dbReference type="Proteomes" id="UP001259347">
    <property type="component" value="Unassembled WGS sequence"/>
</dbReference>
<name>A0ABU1SCU1_9MICO</name>
<accession>A0ABU1SCU1</accession>
<dbReference type="CDD" id="cd01392">
    <property type="entry name" value="HTH_LacI"/>
    <property type="match status" value="1"/>
</dbReference>
<protein>
    <submittedName>
        <fullName evidence="5">LacI family transcriptional regulator</fullName>
    </submittedName>
</protein>
<dbReference type="PANTHER" id="PTHR30146:SF109">
    <property type="entry name" value="HTH-TYPE TRANSCRIPTIONAL REGULATOR GALS"/>
    <property type="match status" value="1"/>
</dbReference>
<dbReference type="InterPro" id="IPR000843">
    <property type="entry name" value="HTH_LacI"/>
</dbReference>
<dbReference type="Pfam" id="PF00356">
    <property type="entry name" value="LacI"/>
    <property type="match status" value="1"/>
</dbReference>
<evidence type="ECO:0000256" key="2">
    <source>
        <dbReference type="ARBA" id="ARBA00023125"/>
    </source>
</evidence>
<gene>
    <name evidence="5" type="ORF">J2Y69_002028</name>
</gene>
<evidence type="ECO:0000313" key="6">
    <source>
        <dbReference type="Proteomes" id="UP001259347"/>
    </source>
</evidence>
<dbReference type="EMBL" id="JAVDUM010000008">
    <property type="protein sequence ID" value="MDR6867425.1"/>
    <property type="molecule type" value="Genomic_DNA"/>
</dbReference>
<dbReference type="Pfam" id="PF13377">
    <property type="entry name" value="Peripla_BP_3"/>
    <property type="match status" value="1"/>
</dbReference>
<evidence type="ECO:0000313" key="5">
    <source>
        <dbReference type="EMBL" id="MDR6867425.1"/>
    </source>
</evidence>
<keyword evidence="1" id="KW-0805">Transcription regulation</keyword>
<dbReference type="SMART" id="SM00354">
    <property type="entry name" value="HTH_LACI"/>
    <property type="match status" value="1"/>
</dbReference>
<dbReference type="Gene3D" id="1.10.260.40">
    <property type="entry name" value="lambda repressor-like DNA-binding domains"/>
    <property type="match status" value="1"/>
</dbReference>
<comment type="caution">
    <text evidence="5">The sequence shown here is derived from an EMBL/GenBank/DDBJ whole genome shotgun (WGS) entry which is preliminary data.</text>
</comment>
<evidence type="ECO:0000256" key="3">
    <source>
        <dbReference type="ARBA" id="ARBA00023163"/>
    </source>
</evidence>
<keyword evidence="3" id="KW-0804">Transcription</keyword>
<dbReference type="RefSeq" id="WP_310020209.1">
    <property type="nucleotide sequence ID" value="NZ_JAVDUM010000008.1"/>
</dbReference>
<dbReference type="InterPro" id="IPR010982">
    <property type="entry name" value="Lambda_DNA-bd_dom_sf"/>
</dbReference>
<feature type="domain" description="HTH lacI-type" evidence="4">
    <location>
        <begin position="3"/>
        <end position="57"/>
    </location>
</feature>
<dbReference type="SUPFAM" id="SSF47413">
    <property type="entry name" value="lambda repressor-like DNA-binding domains"/>
    <property type="match status" value="1"/>
</dbReference>
<dbReference type="PROSITE" id="PS00356">
    <property type="entry name" value="HTH_LACI_1"/>
    <property type="match status" value="1"/>
</dbReference>
<evidence type="ECO:0000259" key="4">
    <source>
        <dbReference type="PROSITE" id="PS50932"/>
    </source>
</evidence>